<keyword evidence="6" id="KW-0746">Sphingolipid metabolism</keyword>
<keyword evidence="6" id="KW-0443">Lipid metabolism</keyword>
<comment type="catalytic activity">
    <reaction evidence="1">
        <text>a beta-D-glucosyl-(1&lt;-&gt;1')-N-acylsphing-4-enine + H2O = an N-acylsphing-4-enine + D-glucose</text>
        <dbReference type="Rhea" id="RHEA:13269"/>
        <dbReference type="ChEBI" id="CHEBI:4167"/>
        <dbReference type="ChEBI" id="CHEBI:15377"/>
        <dbReference type="ChEBI" id="CHEBI:22801"/>
        <dbReference type="ChEBI" id="CHEBI:52639"/>
        <dbReference type="EC" id="3.2.1.45"/>
    </reaction>
    <physiologicalReaction direction="left-to-right" evidence="1">
        <dbReference type="Rhea" id="RHEA:13270"/>
    </physiologicalReaction>
</comment>
<accession>A0ABM5KHY3</accession>
<reference evidence="10" key="1">
    <citation type="submission" date="2025-05" db="UniProtKB">
        <authorList>
            <consortium name="EnsemblMetazoa"/>
        </authorList>
    </citation>
    <scope>IDENTIFICATION</scope>
</reference>
<sequence>MIFSGRVFLKLGVLLAGGIFLVRSEKCVSKDFGNGGTVCVCNSTYCDTYEPVKPVPSNQYIVITSNKAGLRFNKDIRNFTSNTSGKQCVIPKDDKVCETVRTTDYKVCGASPKSLLTSGSTIYIDSSIGYQEIKGFGGAITDAAMVNVANMSASLKKHLLRSYFSHDGLNYTIARVPMGSTDFSTRLYSYIDSDTNEVNCVDHTLKNFKLAPEDINLKIPFIHEALKLQKNLKLFTSTWVIPKAYKENNSYMGFVGFVRKEVYQLLANYYVKFFDLYKQHNLTFWGLTTSNEPFIAMAEYVGTPGTLWYPEDLGYWIRDYLGPTLKKSAHKHLTLMTVDDQRSLLPFVPQILRDNKTKEYVDGIAVHFYKDLNNNTYLLDDVHKQYPDKFLLATEACVGTMGVVLGDWSKGEVYAYDIMQDLNHWVTGWVDWNIVLDDKGGPTIAAGRDSPIISIKSEFYKQPLYYAIGHYSKFLPVGSKRIYSSQCNADHLVSQVAFKRPDSGIVVIILNRHDQPVQRKLIDCKRNSTSITLDLSAHSITTVLYW</sequence>
<dbReference type="Pfam" id="PF02055">
    <property type="entry name" value="Glyco_hydro_30"/>
    <property type="match status" value="1"/>
</dbReference>
<keyword evidence="11" id="KW-1185">Reference proteome</keyword>
<dbReference type="Gene3D" id="3.20.20.80">
    <property type="entry name" value="Glycosidases"/>
    <property type="match status" value="1"/>
</dbReference>
<proteinExistence type="inferred from homology"/>
<evidence type="ECO:0000256" key="1">
    <source>
        <dbReference type="ARBA" id="ARBA00001013"/>
    </source>
</evidence>
<evidence type="ECO:0000256" key="5">
    <source>
        <dbReference type="ARBA" id="ARBA00022801"/>
    </source>
</evidence>
<keyword evidence="5 6" id="KW-0378">Hydrolase</keyword>
<feature type="domain" description="Glycosyl hydrolase family 30 beta sandwich" evidence="9">
    <location>
        <begin position="478"/>
        <end position="543"/>
    </location>
</feature>
<evidence type="ECO:0000256" key="7">
    <source>
        <dbReference type="SAM" id="SignalP"/>
    </source>
</evidence>
<dbReference type="EC" id="3.2.1.45" evidence="3 6"/>
<name>A0ABM5KHY3_DIAVI</name>
<dbReference type="Pfam" id="PF17189">
    <property type="entry name" value="Glyco_hydro_30C"/>
    <property type="match status" value="1"/>
</dbReference>
<dbReference type="RefSeq" id="XP_050509800.1">
    <property type="nucleotide sequence ID" value="XM_050653843.1"/>
</dbReference>
<feature type="signal peptide" evidence="7">
    <location>
        <begin position="1"/>
        <end position="24"/>
    </location>
</feature>
<dbReference type="SUPFAM" id="SSF51011">
    <property type="entry name" value="Glycosyl hydrolase domain"/>
    <property type="match status" value="1"/>
</dbReference>
<feature type="domain" description="Glycosyl hydrolase family 30 TIM-barrel" evidence="8">
    <location>
        <begin position="133"/>
        <end position="475"/>
    </location>
</feature>
<evidence type="ECO:0000256" key="6">
    <source>
        <dbReference type="RuleBase" id="RU361188"/>
    </source>
</evidence>
<protein>
    <recommendedName>
        <fullName evidence="3 6">Glucosylceramidase</fullName>
        <ecNumber evidence="3 6">3.2.1.45</ecNumber>
    </recommendedName>
</protein>
<dbReference type="GeneID" id="126886791"/>
<dbReference type="InterPro" id="IPR001139">
    <property type="entry name" value="Glyco_hydro_30"/>
</dbReference>
<dbReference type="SUPFAM" id="SSF51445">
    <property type="entry name" value="(Trans)glycosidases"/>
    <property type="match status" value="1"/>
</dbReference>
<evidence type="ECO:0000256" key="2">
    <source>
        <dbReference type="ARBA" id="ARBA00005382"/>
    </source>
</evidence>
<evidence type="ECO:0000256" key="3">
    <source>
        <dbReference type="ARBA" id="ARBA00012658"/>
    </source>
</evidence>
<evidence type="ECO:0000259" key="9">
    <source>
        <dbReference type="Pfam" id="PF17189"/>
    </source>
</evidence>
<feature type="chain" id="PRO_5046334703" description="Glucosylceramidase" evidence="7">
    <location>
        <begin position="25"/>
        <end position="546"/>
    </location>
</feature>
<keyword evidence="6" id="KW-0326">Glycosidase</keyword>
<dbReference type="PANTHER" id="PTHR11069">
    <property type="entry name" value="GLUCOSYLCERAMIDASE"/>
    <property type="match status" value="1"/>
</dbReference>
<evidence type="ECO:0000256" key="4">
    <source>
        <dbReference type="ARBA" id="ARBA00022729"/>
    </source>
</evidence>
<dbReference type="InterPro" id="IPR033452">
    <property type="entry name" value="GH30_C"/>
</dbReference>
<evidence type="ECO:0000313" key="11">
    <source>
        <dbReference type="Proteomes" id="UP001652700"/>
    </source>
</evidence>
<evidence type="ECO:0000259" key="8">
    <source>
        <dbReference type="Pfam" id="PF02055"/>
    </source>
</evidence>
<comment type="similarity">
    <text evidence="2 6">Belongs to the glycosyl hydrolase 30 family.</text>
</comment>
<dbReference type="EnsemblMetazoa" id="XM_050653843.1">
    <property type="protein sequence ID" value="XP_050509800.1"/>
    <property type="gene ID" value="LOC126886791"/>
</dbReference>
<evidence type="ECO:0000313" key="10">
    <source>
        <dbReference type="EnsemblMetazoa" id="XP_050509800.1"/>
    </source>
</evidence>
<dbReference type="PANTHER" id="PTHR11069:SF23">
    <property type="entry name" value="LYSOSOMAL ACID GLUCOSYLCERAMIDASE"/>
    <property type="match status" value="1"/>
</dbReference>
<organism evidence="10 11">
    <name type="scientific">Diabrotica virgifera virgifera</name>
    <name type="common">western corn rootworm</name>
    <dbReference type="NCBI Taxonomy" id="50390"/>
    <lineage>
        <taxon>Eukaryota</taxon>
        <taxon>Metazoa</taxon>
        <taxon>Ecdysozoa</taxon>
        <taxon>Arthropoda</taxon>
        <taxon>Hexapoda</taxon>
        <taxon>Insecta</taxon>
        <taxon>Pterygota</taxon>
        <taxon>Neoptera</taxon>
        <taxon>Endopterygota</taxon>
        <taxon>Coleoptera</taxon>
        <taxon>Polyphaga</taxon>
        <taxon>Cucujiformia</taxon>
        <taxon>Chrysomeloidea</taxon>
        <taxon>Chrysomelidae</taxon>
        <taxon>Galerucinae</taxon>
        <taxon>Diabroticina</taxon>
        <taxon>Diabroticites</taxon>
        <taxon>Diabrotica</taxon>
    </lineage>
</organism>
<dbReference type="InterPro" id="IPR017853">
    <property type="entry name" value="GH"/>
</dbReference>
<dbReference type="Proteomes" id="UP001652700">
    <property type="component" value="Unplaced"/>
</dbReference>
<keyword evidence="4 7" id="KW-0732">Signal</keyword>
<dbReference type="InterPro" id="IPR033453">
    <property type="entry name" value="Glyco_hydro_30_TIM-barrel"/>
</dbReference>